<dbReference type="EMBL" id="LT614630">
    <property type="protein sequence ID" value="SCN22539.1"/>
    <property type="molecule type" value="Genomic_DNA"/>
</dbReference>
<name>A0A0Y9UD51_PLABE</name>
<dbReference type="EMBL" id="LT608252">
    <property type="protein sequence ID" value="SCM15531.1"/>
    <property type="molecule type" value="Genomic_DNA"/>
</dbReference>
<dbReference type="PANTHER" id="PTHR45848">
    <property type="entry name" value="DUAL SPECIFICITY PROTEIN PHOSPHATASE 12 FAMILY MEMBER"/>
    <property type="match status" value="1"/>
</dbReference>
<dbReference type="CDD" id="cd14498">
    <property type="entry name" value="DSP"/>
    <property type="match status" value="1"/>
</dbReference>
<proteinExistence type="inferred from homology"/>
<dbReference type="GO" id="GO:0008138">
    <property type="term" value="F:protein tyrosine/serine/threonine phosphatase activity"/>
    <property type="evidence" value="ECO:0007669"/>
    <property type="project" value="TreeGrafter"/>
</dbReference>
<dbReference type="Proteomes" id="UP000219860">
    <property type="component" value="Chromosome 4"/>
</dbReference>
<comment type="similarity">
    <text evidence="1">Belongs to the protein-tyrosine phosphatase family. Non-receptor class dual specificity subfamily.</text>
</comment>
<dbReference type="PANTHER" id="PTHR45848:SF4">
    <property type="entry name" value="DUAL SPECIFICITY PROTEIN PHOSPHATASE 12"/>
    <property type="match status" value="1"/>
</dbReference>
<dbReference type="Pfam" id="PF00782">
    <property type="entry name" value="DSPc"/>
    <property type="match status" value="1"/>
</dbReference>
<dbReference type="Proteomes" id="UP000069549">
    <property type="component" value="Chromosome 4"/>
</dbReference>
<dbReference type="InterPro" id="IPR020422">
    <property type="entry name" value="TYR_PHOSPHATASE_DUAL_dom"/>
</dbReference>
<evidence type="ECO:0000259" key="6">
    <source>
        <dbReference type="PROSITE" id="PS50056"/>
    </source>
</evidence>
<dbReference type="InterPro" id="IPR029021">
    <property type="entry name" value="Prot-tyrosine_phosphatase-like"/>
</dbReference>
<evidence type="ECO:0000313" key="10">
    <source>
        <dbReference type="EMBL" id="SCM17323.1"/>
    </source>
</evidence>
<evidence type="ECO:0000256" key="4">
    <source>
        <dbReference type="ARBA" id="ARBA00022912"/>
    </source>
</evidence>
<evidence type="ECO:0000256" key="1">
    <source>
        <dbReference type="ARBA" id="ARBA00008601"/>
    </source>
</evidence>
<dbReference type="Gene3D" id="3.90.190.10">
    <property type="entry name" value="Protein tyrosine phosphatase superfamily"/>
    <property type="match status" value="1"/>
</dbReference>
<evidence type="ECO:0000313" key="12">
    <source>
        <dbReference type="Proteomes" id="UP000069549"/>
    </source>
</evidence>
<evidence type="ECO:0000313" key="9">
    <source>
        <dbReference type="EMBL" id="SCM15531.1"/>
    </source>
</evidence>
<dbReference type="AlphaFoldDB" id="A0A0Y9UD51"/>
<dbReference type="PROSITE" id="PS50056">
    <property type="entry name" value="TYR_PHOSPHATASE_2"/>
    <property type="match status" value="1"/>
</dbReference>
<dbReference type="Proteomes" id="UP000220214">
    <property type="component" value="Chromosome 4"/>
</dbReference>
<accession>A0A0Y9UD51</accession>
<dbReference type="EC" id="3.1.3.48" evidence="2"/>
<evidence type="ECO:0000256" key="3">
    <source>
        <dbReference type="ARBA" id="ARBA00022801"/>
    </source>
</evidence>
<dbReference type="SMR" id="A0A0Y9UD51"/>
<keyword evidence="4" id="KW-0904">Protein phosphatase</keyword>
<dbReference type="InterPro" id="IPR000340">
    <property type="entry name" value="Dual-sp_phosphatase_cat-dom"/>
</dbReference>
<dbReference type="EMBL" id="LT608140">
    <property type="protein sequence ID" value="SCL91782.1"/>
    <property type="molecule type" value="Genomic_DNA"/>
</dbReference>
<evidence type="ECO:0000313" key="8">
    <source>
        <dbReference type="EMBL" id="SCL91782.1"/>
    </source>
</evidence>
<sequence length="448" mass="52697">MIVKVFDKIFISNIYDANNVYKLINLNIGAVLTCFECNGIEWCNHHENDKSNLLFYKDRLIKCKGEVPEEINSTNSFNSNMLSLNNIIDNNDKTINIPKTILNEEFEHCDNIIFPQEILNEKLENNVIKDYINSMIEIENDVGIYCFKNSESNLKELINLKTHEEELNNNSEYNENENENIYTHNIANAQTVCEMNKTMRKNFSISYNNIYKMKHMYLNILDTYDENILNHIEKAHEFIDNTINENKNILIHCMAGISRCSSIILSYVSRKNKKGINHNFSILKSRYPFAHPNDNFYRQLLLYEKMNYNLDGCNEYHNIYKKIKLNNKFLEDLKFCNLNNNKAPTCKYSCKFCRRILFNNNDIIDHDTTKHQIKKKYGDSCTSIFIEKKEWIMTDNKMKGIIYCPNTSCNTKLGKWSWTGICCSCGYLQIPAFMFNDSNIDRIKININ</sequence>
<protein>
    <recommendedName>
        <fullName evidence="2">protein-tyrosine-phosphatase</fullName>
        <ecNumber evidence="2">3.1.3.48</ecNumber>
    </recommendedName>
</protein>
<evidence type="ECO:0000313" key="13">
    <source>
        <dbReference type="Proteomes" id="UP000219860"/>
    </source>
</evidence>
<dbReference type="OrthoDB" id="2017893at2759"/>
<dbReference type="InterPro" id="IPR000387">
    <property type="entry name" value="Tyr_Pase_dom"/>
</dbReference>
<dbReference type="OMA" id="YPFAHPN"/>
<dbReference type="EMBL" id="LT160024">
    <property type="protein sequence ID" value="CXI01126.1"/>
    <property type="molecule type" value="Genomic_DNA"/>
</dbReference>
<feature type="domain" description="Tyrosine-protein phosphatase" evidence="5">
    <location>
        <begin position="157"/>
        <end position="309"/>
    </location>
</feature>
<reference evidence="7 12" key="1">
    <citation type="submission" date="2016-02" db="EMBL/GenBank/DDBJ databases">
        <authorList>
            <consortium name="Pathogen Informatics"/>
        </authorList>
    </citation>
    <scope>NUCLEOTIDE SEQUENCE [LARGE SCALE GENOMIC DNA]</scope>
    <source>
        <strain evidence="7 12">K173</strain>
        <strain evidence="8 16">NK65 ny</strain>
        <strain evidence="11 15">NK65e</strain>
        <strain evidence="9 13">SP11 Antwerpcl1</strain>
        <strain evidence="10 14">SP11 RLL</strain>
    </source>
</reference>
<dbReference type="InterPro" id="IPR016130">
    <property type="entry name" value="Tyr_Pase_AS"/>
</dbReference>
<evidence type="ECO:0000313" key="7">
    <source>
        <dbReference type="EMBL" id="CXI01126.1"/>
    </source>
</evidence>
<dbReference type="GO" id="GO:0004725">
    <property type="term" value="F:protein tyrosine phosphatase activity"/>
    <property type="evidence" value="ECO:0007669"/>
    <property type="project" value="UniProtKB-EC"/>
</dbReference>
<dbReference type="PROSITE" id="PS50054">
    <property type="entry name" value="TYR_PHOSPHATASE_DUAL"/>
    <property type="match status" value="1"/>
</dbReference>
<dbReference type="VEuPathDB" id="PlasmoDB:PBANKA_0407200"/>
<dbReference type="Proteomes" id="UP000219974">
    <property type="component" value="Chromosome 4"/>
</dbReference>
<evidence type="ECO:0000313" key="14">
    <source>
        <dbReference type="Proteomes" id="UP000219974"/>
    </source>
</evidence>
<dbReference type="Proteomes" id="UP000516480">
    <property type="component" value="Chromosome 4"/>
</dbReference>
<dbReference type="PROSITE" id="PS00028">
    <property type="entry name" value="ZINC_FINGER_C2H2_1"/>
    <property type="match status" value="1"/>
</dbReference>
<gene>
    <name evidence="7" type="primary">YVH1</name>
    <name evidence="7" type="ORF">PBK173_000057500</name>
    <name evidence="11" type="ORF">PBNK65E_000055100</name>
    <name evidence="8" type="ORF">PBNK65NY_000054600</name>
    <name evidence="9" type="ORF">PBSP11A_000054800</name>
    <name evidence="10" type="ORF">PBSP11RLL_000054700</name>
</gene>
<dbReference type="InterPro" id="IPR013087">
    <property type="entry name" value="Znf_C2H2_type"/>
</dbReference>
<evidence type="ECO:0000259" key="5">
    <source>
        <dbReference type="PROSITE" id="PS50054"/>
    </source>
</evidence>
<evidence type="ECO:0000313" key="15">
    <source>
        <dbReference type="Proteomes" id="UP000220214"/>
    </source>
</evidence>
<evidence type="ECO:0000313" key="11">
    <source>
        <dbReference type="EMBL" id="SCN22539.1"/>
    </source>
</evidence>
<feature type="domain" description="Tyrosine specific protein phosphatases" evidence="6">
    <location>
        <begin position="226"/>
        <end position="298"/>
    </location>
</feature>
<organism evidence="7 12">
    <name type="scientific">Plasmodium berghei</name>
    <dbReference type="NCBI Taxonomy" id="5821"/>
    <lineage>
        <taxon>Eukaryota</taxon>
        <taxon>Sar</taxon>
        <taxon>Alveolata</taxon>
        <taxon>Apicomplexa</taxon>
        <taxon>Aconoidasida</taxon>
        <taxon>Haemosporida</taxon>
        <taxon>Plasmodiidae</taxon>
        <taxon>Plasmodium</taxon>
        <taxon>Plasmodium (Vinckeia)</taxon>
    </lineage>
</organism>
<keyword evidence="3 7" id="KW-0378">Hydrolase</keyword>
<evidence type="ECO:0000256" key="2">
    <source>
        <dbReference type="ARBA" id="ARBA00013064"/>
    </source>
</evidence>
<dbReference type="PROSITE" id="PS00383">
    <property type="entry name" value="TYR_PHOSPHATASE_1"/>
    <property type="match status" value="1"/>
</dbReference>
<dbReference type="SUPFAM" id="SSF52799">
    <property type="entry name" value="(Phosphotyrosine protein) phosphatases II"/>
    <property type="match status" value="1"/>
</dbReference>
<evidence type="ECO:0000313" key="16">
    <source>
        <dbReference type="Proteomes" id="UP000516480"/>
    </source>
</evidence>
<dbReference type="EMBL" id="LT608268">
    <property type="protein sequence ID" value="SCM17323.1"/>
    <property type="molecule type" value="Genomic_DNA"/>
</dbReference>
<dbReference type="SMART" id="SM00195">
    <property type="entry name" value="DSPc"/>
    <property type="match status" value="1"/>
</dbReference>